<name>A0A1F5ZKJ5_9BACT</name>
<comment type="caution">
    <text evidence="1">The sequence shown here is derived from an EMBL/GenBank/DDBJ whole genome shotgun (WGS) entry which is preliminary data.</text>
</comment>
<accession>A0A1F5ZKJ5</accession>
<sequence length="74" mass="8241">MKEYKEAVKKGEQNYHVLPRGDEWIVKRAGSSKPSQVFGTQNEAAVYATSISQNQGAALFIHGADGRIVDRKDY</sequence>
<dbReference type="InterPro" id="IPR018691">
    <property type="entry name" value="DUF2188"/>
</dbReference>
<dbReference type="Proteomes" id="UP000177416">
    <property type="component" value="Unassembled WGS sequence"/>
</dbReference>
<protein>
    <recommendedName>
        <fullName evidence="3">DUF2188 domain-containing protein</fullName>
    </recommendedName>
</protein>
<dbReference type="AlphaFoldDB" id="A0A1F5ZKJ5"/>
<proteinExistence type="predicted"/>
<dbReference type="EMBL" id="MFJJ01000052">
    <property type="protein sequence ID" value="OGG12998.1"/>
    <property type="molecule type" value="Genomic_DNA"/>
</dbReference>
<evidence type="ECO:0008006" key="3">
    <source>
        <dbReference type="Google" id="ProtNLM"/>
    </source>
</evidence>
<reference evidence="1 2" key="1">
    <citation type="journal article" date="2016" name="Nat. Commun.">
        <title>Thousands of microbial genomes shed light on interconnected biogeochemical processes in an aquifer system.</title>
        <authorList>
            <person name="Anantharaman K."/>
            <person name="Brown C.T."/>
            <person name="Hug L.A."/>
            <person name="Sharon I."/>
            <person name="Castelle C.J."/>
            <person name="Probst A.J."/>
            <person name="Thomas B.C."/>
            <person name="Singh A."/>
            <person name="Wilkins M.J."/>
            <person name="Karaoz U."/>
            <person name="Brodie E.L."/>
            <person name="Williams K.H."/>
            <person name="Hubbard S.S."/>
            <person name="Banfield J.F."/>
        </authorList>
    </citation>
    <scope>NUCLEOTIDE SEQUENCE [LARGE SCALE GENOMIC DNA]</scope>
</reference>
<evidence type="ECO:0000313" key="2">
    <source>
        <dbReference type="Proteomes" id="UP000177416"/>
    </source>
</evidence>
<evidence type="ECO:0000313" key="1">
    <source>
        <dbReference type="EMBL" id="OGG12998.1"/>
    </source>
</evidence>
<organism evidence="1 2">
    <name type="scientific">Candidatus Gottesmanbacteria bacterium RIFCSPHIGHO2_01_FULL_46_14</name>
    <dbReference type="NCBI Taxonomy" id="1798380"/>
    <lineage>
        <taxon>Bacteria</taxon>
        <taxon>Candidatus Gottesmaniibacteriota</taxon>
    </lineage>
</organism>
<gene>
    <name evidence="1" type="ORF">A2875_00855</name>
</gene>
<dbReference type="Pfam" id="PF09954">
    <property type="entry name" value="DUF2188"/>
    <property type="match status" value="1"/>
</dbReference>